<dbReference type="InterPro" id="IPR003891">
    <property type="entry name" value="Initiation_fac_eIF4g_MI"/>
</dbReference>
<evidence type="ECO:0000313" key="9">
    <source>
        <dbReference type="EnsemblMetazoa" id="GMOY007639-PA"/>
    </source>
</evidence>
<dbReference type="SUPFAM" id="SSF48371">
    <property type="entry name" value="ARM repeat"/>
    <property type="match status" value="2"/>
</dbReference>
<feature type="compositionally biased region" description="Gly residues" evidence="7">
    <location>
        <begin position="119"/>
        <end position="131"/>
    </location>
</feature>
<dbReference type="InterPro" id="IPR016024">
    <property type="entry name" value="ARM-type_fold"/>
</dbReference>
<protein>
    <recommendedName>
        <fullName evidence="3">Programmed cell death protein 4</fullName>
    </recommendedName>
</protein>
<feature type="region of interest" description="Disordered" evidence="7">
    <location>
        <begin position="111"/>
        <end position="131"/>
    </location>
</feature>
<evidence type="ECO:0000313" key="10">
    <source>
        <dbReference type="Proteomes" id="UP000092444"/>
    </source>
</evidence>
<comment type="similarity">
    <text evidence="2">Belongs to the PDCD4 family.</text>
</comment>
<dbReference type="Gene3D" id="1.25.40.180">
    <property type="match status" value="2"/>
</dbReference>
<dbReference type="SMART" id="SM00544">
    <property type="entry name" value="MA3"/>
    <property type="match status" value="2"/>
</dbReference>
<evidence type="ECO:0000256" key="7">
    <source>
        <dbReference type="SAM" id="MobiDB-lite"/>
    </source>
</evidence>
<dbReference type="PhylomeDB" id="A0A1B0G2U4"/>
<accession>A0A1B0G2U4</accession>
<feature type="compositionally biased region" description="Basic and acidic residues" evidence="7">
    <location>
        <begin position="15"/>
        <end position="24"/>
    </location>
</feature>
<dbReference type="EnsemblMetazoa" id="GMOY007639-RA">
    <property type="protein sequence ID" value="GMOY007639-PA"/>
    <property type="gene ID" value="GMOY007639"/>
</dbReference>
<evidence type="ECO:0000256" key="3">
    <source>
        <dbReference type="ARBA" id="ARBA00014414"/>
    </source>
</evidence>
<feature type="region of interest" description="Disordered" evidence="7">
    <location>
        <begin position="1"/>
        <end position="24"/>
    </location>
</feature>
<comment type="subcellular location">
    <subcellularLocation>
        <location evidence="1">Cytoplasm</location>
    </subcellularLocation>
</comment>
<evidence type="ECO:0000256" key="4">
    <source>
        <dbReference type="ARBA" id="ARBA00022490"/>
    </source>
</evidence>
<evidence type="ECO:0000256" key="1">
    <source>
        <dbReference type="ARBA" id="ARBA00004496"/>
    </source>
</evidence>
<proteinExistence type="inferred from homology"/>
<evidence type="ECO:0000259" key="8">
    <source>
        <dbReference type="PROSITE" id="PS51366"/>
    </source>
</evidence>
<feature type="domain" description="MI" evidence="8">
    <location>
        <begin position="177"/>
        <end position="298"/>
    </location>
</feature>
<keyword evidence="10" id="KW-1185">Reference proteome</keyword>
<evidence type="ECO:0000256" key="5">
    <source>
        <dbReference type="ARBA" id="ARBA00022737"/>
    </source>
</evidence>
<dbReference type="PANTHER" id="PTHR12626">
    <property type="entry name" value="PROGRAMMED CELL DEATH 4"/>
    <property type="match status" value="1"/>
</dbReference>
<dbReference type="Pfam" id="PF02847">
    <property type="entry name" value="MA3"/>
    <property type="match status" value="2"/>
</dbReference>
<name>A0A1B0G2U4_GLOMM</name>
<keyword evidence="5" id="KW-0677">Repeat</keyword>
<dbReference type="Proteomes" id="UP000092444">
    <property type="component" value="Unassembled WGS sequence"/>
</dbReference>
<organism evidence="9 10">
    <name type="scientific">Glossina morsitans morsitans</name>
    <name type="common">Savannah tsetse fly</name>
    <dbReference type="NCBI Taxonomy" id="37546"/>
    <lineage>
        <taxon>Eukaryota</taxon>
        <taxon>Metazoa</taxon>
        <taxon>Ecdysozoa</taxon>
        <taxon>Arthropoda</taxon>
        <taxon>Hexapoda</taxon>
        <taxon>Insecta</taxon>
        <taxon>Pterygota</taxon>
        <taxon>Neoptera</taxon>
        <taxon>Endopterygota</taxon>
        <taxon>Diptera</taxon>
        <taxon>Brachycera</taxon>
        <taxon>Muscomorpha</taxon>
        <taxon>Hippoboscoidea</taxon>
        <taxon>Glossinidae</taxon>
        <taxon>Glossina</taxon>
    </lineage>
</organism>
<dbReference type="FunFam" id="1.25.40.180:FF:000008">
    <property type="entry name" value="Programmed cell death protein 4"/>
    <property type="match status" value="1"/>
</dbReference>
<dbReference type="STRING" id="37546.A0A1B0G2U4"/>
<dbReference type="VEuPathDB" id="VectorBase:GMOY007639"/>
<feature type="region of interest" description="Disordered" evidence="7">
    <location>
        <begin position="36"/>
        <end position="94"/>
    </location>
</feature>
<feature type="compositionally biased region" description="Basic residues" evidence="7">
    <location>
        <begin position="62"/>
        <end position="71"/>
    </location>
</feature>
<dbReference type="InterPro" id="IPR039778">
    <property type="entry name" value="PDCD4"/>
</dbReference>
<feature type="domain" description="MI" evidence="8">
    <location>
        <begin position="341"/>
        <end position="464"/>
    </location>
</feature>
<dbReference type="AlphaFoldDB" id="A0A1B0G2U4"/>
<dbReference type="PROSITE" id="PS51366">
    <property type="entry name" value="MI"/>
    <property type="match status" value="2"/>
</dbReference>
<evidence type="ECO:0000256" key="6">
    <source>
        <dbReference type="ARBA" id="ARBA00023242"/>
    </source>
</evidence>
<evidence type="ECO:0000256" key="2">
    <source>
        <dbReference type="ARBA" id="ARBA00005497"/>
    </source>
</evidence>
<dbReference type="GO" id="GO:0005634">
    <property type="term" value="C:nucleus"/>
    <property type="evidence" value="ECO:0007669"/>
    <property type="project" value="TreeGrafter"/>
</dbReference>
<keyword evidence="6" id="KW-0539">Nucleus</keyword>
<keyword evidence="4" id="KW-0963">Cytoplasm</keyword>
<dbReference type="EMBL" id="CCAG010022379">
    <property type="status" value="NOT_ANNOTATED_CDS"/>
    <property type="molecule type" value="Genomic_DNA"/>
</dbReference>
<dbReference type="GO" id="GO:0005829">
    <property type="term" value="C:cytosol"/>
    <property type="evidence" value="ECO:0007669"/>
    <property type="project" value="TreeGrafter"/>
</dbReference>
<feature type="compositionally biased region" description="Polar residues" evidence="7">
    <location>
        <begin position="72"/>
        <end position="87"/>
    </location>
</feature>
<reference evidence="9" key="1">
    <citation type="submission" date="2020-05" db="UniProtKB">
        <authorList>
            <consortium name="EnsemblMetazoa"/>
        </authorList>
    </citation>
    <scope>IDENTIFICATION</scope>
    <source>
        <strain evidence="9">Yale</strain>
    </source>
</reference>
<dbReference type="FunFam" id="1.25.40.180:FF:000009">
    <property type="entry name" value="programmed cell death protein 4"/>
    <property type="match status" value="1"/>
</dbReference>
<sequence>MEIETVRQNGHAHVGSRESSVERELNGEIEAVELNGCSGSPKSVNGHIMKKPHHVGDTHDGRIKRKAKHLTQRQSSRGESNAITNGSGSAGMYSINGHSNNYVVPHRRWKNSRRSRNGYGRGLPKKGGAGGKGVWGLPGSEAFEELYEDENDPNYDSETNDKNIILSEVIPEISPEEFFKLAEPIVLEYYEHGDTHEVAVNLDDILTGLLRPHVISVLIEIAMDHKDSQREMTSVLVSDLYGRVITGKDIEKGFEMLLANLPDLILDTPEAATILGNFLARAVADDCLPPKFVTKPSEHGELSEHALAAIRRADTLLQMKQGWAHLDNVWGMGGPLRPVKTITKQMTLLLKEYLSSRDVQEAHRCLRALEVPHFHHELVYETVVMTLESLSQTTEEAMCELLSSLDKACLVLPASMEQGFLRVFDDMADIVLDVPLAYIILDRFMERCNRAGFVTDKILSNMPSRIIFQELTKLYYRVCPHLLLTFVISGHMKCNASKQTWVTFRNENLIRNGREHERVYCALDKYAICPVSFHVSKGRKRFVSEGDGGNIKPPTIPICDSLHLKMNE</sequence>
<dbReference type="PANTHER" id="PTHR12626:SF0">
    <property type="entry name" value="PROGRAMMED CELL DEATH PROTEIN 4"/>
    <property type="match status" value="1"/>
</dbReference>
<dbReference type="GO" id="GO:0045892">
    <property type="term" value="P:negative regulation of DNA-templated transcription"/>
    <property type="evidence" value="ECO:0007669"/>
    <property type="project" value="InterPro"/>
</dbReference>